<organism evidence="8 9">
    <name type="scientific">Paraphoma chrysanthemicola</name>
    <dbReference type="NCBI Taxonomy" id="798071"/>
    <lineage>
        <taxon>Eukaryota</taxon>
        <taxon>Fungi</taxon>
        <taxon>Dikarya</taxon>
        <taxon>Ascomycota</taxon>
        <taxon>Pezizomycotina</taxon>
        <taxon>Dothideomycetes</taxon>
        <taxon>Pleosporomycetidae</taxon>
        <taxon>Pleosporales</taxon>
        <taxon>Pleosporineae</taxon>
        <taxon>Phaeosphaeriaceae</taxon>
        <taxon>Paraphoma</taxon>
    </lineage>
</organism>
<dbReference type="SUPFAM" id="SSF47459">
    <property type="entry name" value="HLH, helix-loop-helix DNA-binding domain"/>
    <property type="match status" value="1"/>
</dbReference>
<dbReference type="InterPro" id="IPR011598">
    <property type="entry name" value="bHLH_dom"/>
</dbReference>
<evidence type="ECO:0000256" key="3">
    <source>
        <dbReference type="ARBA" id="ARBA00023125"/>
    </source>
</evidence>
<comment type="subcellular location">
    <subcellularLocation>
        <location evidence="1">Nucleus</location>
    </subcellularLocation>
</comment>
<protein>
    <recommendedName>
        <fullName evidence="7">BHLH domain-containing protein</fullName>
    </recommendedName>
</protein>
<comment type="caution">
    <text evidence="8">The sequence shown here is derived from an EMBL/GenBank/DDBJ whole genome shotgun (WGS) entry which is preliminary data.</text>
</comment>
<dbReference type="GO" id="GO:0046983">
    <property type="term" value="F:protein dimerization activity"/>
    <property type="evidence" value="ECO:0007669"/>
    <property type="project" value="InterPro"/>
</dbReference>
<dbReference type="Pfam" id="PF00010">
    <property type="entry name" value="HLH"/>
    <property type="match status" value="1"/>
</dbReference>
<keyword evidence="5" id="KW-0539">Nucleus</keyword>
<feature type="compositionally biased region" description="Acidic residues" evidence="6">
    <location>
        <begin position="205"/>
        <end position="221"/>
    </location>
</feature>
<dbReference type="Gene3D" id="4.10.280.10">
    <property type="entry name" value="Helix-loop-helix DNA-binding domain"/>
    <property type="match status" value="1"/>
</dbReference>
<evidence type="ECO:0000259" key="7">
    <source>
        <dbReference type="PROSITE" id="PS50888"/>
    </source>
</evidence>
<evidence type="ECO:0000313" key="9">
    <source>
        <dbReference type="Proteomes" id="UP000813461"/>
    </source>
</evidence>
<feature type="compositionally biased region" description="Basic residues" evidence="6">
    <location>
        <begin position="225"/>
        <end position="247"/>
    </location>
</feature>
<accession>A0A8K0RBM9</accession>
<feature type="region of interest" description="Disordered" evidence="6">
    <location>
        <begin position="126"/>
        <end position="166"/>
    </location>
</feature>
<dbReference type="GO" id="GO:0005634">
    <property type="term" value="C:nucleus"/>
    <property type="evidence" value="ECO:0007669"/>
    <property type="project" value="UniProtKB-SubCell"/>
</dbReference>
<feature type="compositionally biased region" description="Low complexity" evidence="6">
    <location>
        <begin position="126"/>
        <end position="138"/>
    </location>
</feature>
<gene>
    <name evidence="8" type="ORF">FB567DRAFT_438163</name>
</gene>
<feature type="domain" description="BHLH" evidence="7">
    <location>
        <begin position="275"/>
        <end position="326"/>
    </location>
</feature>
<sequence>LHPDTFNGSFLDPDPTAYDASQPLLTDLETQSIADFFTNTDPFHLSDPHAFAPAADTKDTIDGFSDWPNFVTPATVHGVSTTIPDQSHLHTNFFNDNTFAQQPLHPNHYGNTHDDLQAAETLFNNSQNTYNNNNNNNNHRSHSFQGLPSSSQAPPTTNAPIFDQNGKPFVLTPHGLINEQLAALLPKYGEEGTIDAQLAAQWAASDDEQSEDATSDEDEDDQPSRKRRKSSNGKSSQKRARHAKARKVSAVEESSKKKRGSAAQKAQRENLTEEQKRSNHILSEQKRRNLIKRGFDELHDLVPEIRNGGLSKSSVLTEAANFLEKLIEENIAFRQLAGG</sequence>
<feature type="non-terminal residue" evidence="8">
    <location>
        <position position="1"/>
    </location>
</feature>
<evidence type="ECO:0000313" key="8">
    <source>
        <dbReference type="EMBL" id="KAH7090444.1"/>
    </source>
</evidence>
<dbReference type="GO" id="GO:0000978">
    <property type="term" value="F:RNA polymerase II cis-regulatory region sequence-specific DNA binding"/>
    <property type="evidence" value="ECO:0007669"/>
    <property type="project" value="TreeGrafter"/>
</dbReference>
<keyword evidence="3" id="KW-0238">DNA-binding</keyword>
<dbReference type="InterPro" id="IPR052207">
    <property type="entry name" value="Max-like/E-box_TFs"/>
</dbReference>
<dbReference type="EMBL" id="JAGMVJ010000005">
    <property type="protein sequence ID" value="KAH7090444.1"/>
    <property type="molecule type" value="Genomic_DNA"/>
</dbReference>
<evidence type="ECO:0000256" key="4">
    <source>
        <dbReference type="ARBA" id="ARBA00023163"/>
    </source>
</evidence>
<dbReference type="SMART" id="SM00353">
    <property type="entry name" value="HLH"/>
    <property type="match status" value="1"/>
</dbReference>
<dbReference type="OrthoDB" id="5778525at2759"/>
<evidence type="ECO:0000256" key="6">
    <source>
        <dbReference type="SAM" id="MobiDB-lite"/>
    </source>
</evidence>
<dbReference type="PANTHER" id="PTHR15741">
    <property type="entry name" value="BASIC HELIX-LOOP-HELIX ZIP TRANSCRIPTION FACTOR"/>
    <property type="match status" value="1"/>
</dbReference>
<dbReference type="PANTHER" id="PTHR15741:SF27">
    <property type="entry name" value="TRANSCRIPTION FACTOR AP-4"/>
    <property type="match status" value="1"/>
</dbReference>
<reference evidence="8" key="1">
    <citation type="journal article" date="2021" name="Nat. Commun.">
        <title>Genetic determinants of endophytism in the Arabidopsis root mycobiome.</title>
        <authorList>
            <person name="Mesny F."/>
            <person name="Miyauchi S."/>
            <person name="Thiergart T."/>
            <person name="Pickel B."/>
            <person name="Atanasova L."/>
            <person name="Karlsson M."/>
            <person name="Huettel B."/>
            <person name="Barry K.W."/>
            <person name="Haridas S."/>
            <person name="Chen C."/>
            <person name="Bauer D."/>
            <person name="Andreopoulos W."/>
            <person name="Pangilinan J."/>
            <person name="LaButti K."/>
            <person name="Riley R."/>
            <person name="Lipzen A."/>
            <person name="Clum A."/>
            <person name="Drula E."/>
            <person name="Henrissat B."/>
            <person name="Kohler A."/>
            <person name="Grigoriev I.V."/>
            <person name="Martin F.M."/>
            <person name="Hacquard S."/>
        </authorList>
    </citation>
    <scope>NUCLEOTIDE SEQUENCE</scope>
    <source>
        <strain evidence="8">MPI-SDFR-AT-0120</strain>
    </source>
</reference>
<name>A0A8K0RBM9_9PLEO</name>
<dbReference type="GO" id="GO:0000981">
    <property type="term" value="F:DNA-binding transcription factor activity, RNA polymerase II-specific"/>
    <property type="evidence" value="ECO:0007669"/>
    <property type="project" value="TreeGrafter"/>
</dbReference>
<evidence type="ECO:0000256" key="1">
    <source>
        <dbReference type="ARBA" id="ARBA00004123"/>
    </source>
</evidence>
<dbReference type="CDD" id="cd11404">
    <property type="entry name" value="bHLHzip_Mlx_like"/>
    <property type="match status" value="1"/>
</dbReference>
<dbReference type="AlphaFoldDB" id="A0A8K0RBM9"/>
<dbReference type="Proteomes" id="UP000813461">
    <property type="component" value="Unassembled WGS sequence"/>
</dbReference>
<dbReference type="PROSITE" id="PS50888">
    <property type="entry name" value="BHLH"/>
    <property type="match status" value="1"/>
</dbReference>
<keyword evidence="2" id="KW-0805">Transcription regulation</keyword>
<feature type="compositionally biased region" description="Polar residues" evidence="6">
    <location>
        <begin position="143"/>
        <end position="159"/>
    </location>
</feature>
<evidence type="ECO:0000256" key="5">
    <source>
        <dbReference type="ARBA" id="ARBA00023242"/>
    </source>
</evidence>
<proteinExistence type="predicted"/>
<dbReference type="InterPro" id="IPR036638">
    <property type="entry name" value="HLH_DNA-bd_sf"/>
</dbReference>
<keyword evidence="9" id="KW-1185">Reference proteome</keyword>
<evidence type="ECO:0000256" key="2">
    <source>
        <dbReference type="ARBA" id="ARBA00023015"/>
    </source>
</evidence>
<feature type="compositionally biased region" description="Basic and acidic residues" evidence="6">
    <location>
        <begin position="266"/>
        <end position="285"/>
    </location>
</feature>
<keyword evidence="4" id="KW-0804">Transcription</keyword>
<feature type="region of interest" description="Disordered" evidence="6">
    <location>
        <begin position="200"/>
        <end position="285"/>
    </location>
</feature>